<organism evidence="1">
    <name type="scientific">Ophidiomyces ophidiicola</name>
    <dbReference type="NCBI Taxonomy" id="1387563"/>
    <lineage>
        <taxon>Eukaryota</taxon>
        <taxon>Fungi</taxon>
        <taxon>Dikarya</taxon>
        <taxon>Ascomycota</taxon>
        <taxon>Pezizomycotina</taxon>
        <taxon>Eurotiomycetes</taxon>
        <taxon>Eurotiomycetidae</taxon>
        <taxon>Onygenales</taxon>
        <taxon>Onygenaceae</taxon>
        <taxon>Ophidiomyces</taxon>
    </lineage>
</organism>
<reference evidence="1" key="1">
    <citation type="journal article" date="2022" name="bioRxiv">
        <title>Population genetic analysis of Ophidiomyces ophidiicola, the causative agent of snake fungal disease, indicates recent introductions to the USA.</title>
        <authorList>
            <person name="Ladner J.T."/>
            <person name="Palmer J.M."/>
            <person name="Ettinger C.L."/>
            <person name="Stajich J.E."/>
            <person name="Farrell T.M."/>
            <person name="Glorioso B.M."/>
            <person name="Lawson B."/>
            <person name="Price S.J."/>
            <person name="Stengle A.G."/>
            <person name="Grear D.A."/>
            <person name="Lorch J.M."/>
        </authorList>
    </citation>
    <scope>NUCLEOTIDE SEQUENCE</scope>
    <source>
        <strain evidence="1">NWHC 24266-5</strain>
    </source>
</reference>
<evidence type="ECO:0000313" key="1">
    <source>
        <dbReference type="EMBL" id="KAI2381738.1"/>
    </source>
</evidence>
<comment type="caution">
    <text evidence="1">The sequence shown here is derived from an EMBL/GenBank/DDBJ whole genome shotgun (WGS) entry which is preliminary data.</text>
</comment>
<sequence>MKGFLSSLLLGVAATQVAAAPADDVWSADMLDEAGKAHWADIKAALPDAKMADFFVKPQEHFRRPDSEWNHIVRGSEMDAAFAGRNGAENLNDYSLRVKVVDPKKLGVDPNVKQYSGYLDDNGSGKHLFFWFFESRNDPKNDPVVIWLNGGPGCSSMTGLFMELGPSRVDKNIKLVYNPHAWNSNASVIFLDQPVNTGFSYSTSSVSNTAAASKDVYAFLKMFFQQFPEYSKLPFHIAGESYAGHYIPQFGADILAQGGINLKSLLIGNGLTDAKTQYAGYQPMGCGQGGYKAVLSQSTCNQMQQALPGCQRAVQACYDKQDTSSCVNSANTCNGAFLSPYPRGRNIYDVRSPCEDQANLCYSIVGWISRWLNQKDVLEGIGAEVRSFRSCNTAVNRAFFNNGDWSLPFHRKIPGILEKIPVLVYAGDADYICNWVGNKMWVDALDWPGKAEFSRKPLTEVKLPSTSKAYGQLKTHQNFAFLKIFQAGHLVPYDQPEASLEFFNKWLAGNLKE</sequence>
<proteinExistence type="predicted"/>
<dbReference type="EC" id="3.4.16.5" evidence="1"/>
<accession>A0ACB8UNC4</accession>
<name>A0ACB8UNC4_9EURO</name>
<keyword evidence="1" id="KW-0645">Protease</keyword>
<dbReference type="EMBL" id="JALBCA010000181">
    <property type="protein sequence ID" value="KAI2381738.1"/>
    <property type="molecule type" value="Genomic_DNA"/>
</dbReference>
<protein>
    <submittedName>
        <fullName evidence="1">Carboxypeptidase C</fullName>
        <ecNumber evidence="1">3.4.16.5</ecNumber>
    </submittedName>
</protein>
<keyword evidence="1" id="KW-0121">Carboxypeptidase</keyword>
<keyword evidence="1" id="KW-0378">Hydrolase</keyword>
<gene>
    <name evidence="1" type="primary">CPY1</name>
    <name evidence="1" type="ORF">LOY88_006632</name>
</gene>